<evidence type="ECO:0000256" key="2">
    <source>
        <dbReference type="ARBA" id="ARBA00022763"/>
    </source>
</evidence>
<gene>
    <name evidence="6" type="primary">ruvA</name>
    <name evidence="8" type="ORF">AY555_07465</name>
</gene>
<dbReference type="KEGG" id="hjo:AY555_07465"/>
<comment type="similarity">
    <text evidence="6">Belongs to the RuvA family.</text>
</comment>
<dbReference type="GeneID" id="53316994"/>
<keyword evidence="1 6" id="KW-0963">Cytoplasm</keyword>
<keyword evidence="8" id="KW-0347">Helicase</keyword>
<dbReference type="Pfam" id="PF14520">
    <property type="entry name" value="HHH_5"/>
    <property type="match status" value="1"/>
</dbReference>
<comment type="caution">
    <text evidence="6">Lacks conserved residue(s) required for the propagation of feature annotation.</text>
</comment>
<reference evidence="8 9" key="1">
    <citation type="submission" date="2016-02" db="EMBL/GenBank/DDBJ databases">
        <title>Complete Genome of H5569, the type strain of the newly described species Haematospirillium jordaniae.</title>
        <authorList>
            <person name="Nicholson A.C."/>
            <person name="Humrighouse B.W."/>
            <person name="Loparov V."/>
            <person name="McQuiston J.R."/>
        </authorList>
    </citation>
    <scope>NUCLEOTIDE SEQUENCE [LARGE SCALE GENOMIC DNA]</scope>
    <source>
        <strain evidence="8 9">H5569</strain>
    </source>
</reference>
<dbReference type="GO" id="GO:0006281">
    <property type="term" value="P:DNA repair"/>
    <property type="evidence" value="ECO:0007669"/>
    <property type="project" value="UniProtKB-UniRule"/>
</dbReference>
<evidence type="ECO:0000256" key="5">
    <source>
        <dbReference type="ARBA" id="ARBA00023204"/>
    </source>
</evidence>
<accession>A0A143DET6</accession>
<dbReference type="GO" id="GO:0048476">
    <property type="term" value="C:Holliday junction resolvase complex"/>
    <property type="evidence" value="ECO:0007669"/>
    <property type="project" value="UniProtKB-UniRule"/>
</dbReference>
<protein>
    <recommendedName>
        <fullName evidence="6">Holliday junction branch migration complex subunit RuvA</fullName>
    </recommendedName>
</protein>
<evidence type="ECO:0000256" key="3">
    <source>
        <dbReference type="ARBA" id="ARBA00023125"/>
    </source>
</evidence>
<dbReference type="CDD" id="cd14332">
    <property type="entry name" value="UBA_RuvA_C"/>
    <property type="match status" value="1"/>
</dbReference>
<evidence type="ECO:0000313" key="9">
    <source>
        <dbReference type="Proteomes" id="UP000076066"/>
    </source>
</evidence>
<dbReference type="OrthoDB" id="5293449at2"/>
<evidence type="ECO:0000256" key="4">
    <source>
        <dbReference type="ARBA" id="ARBA00023172"/>
    </source>
</evidence>
<name>A0A143DET6_9PROT</name>
<dbReference type="SUPFAM" id="SSF50249">
    <property type="entry name" value="Nucleic acid-binding proteins"/>
    <property type="match status" value="1"/>
</dbReference>
<keyword evidence="8" id="KW-0067">ATP-binding</keyword>
<keyword evidence="8" id="KW-0378">Hydrolase</keyword>
<dbReference type="GO" id="GO:0005524">
    <property type="term" value="F:ATP binding"/>
    <property type="evidence" value="ECO:0007669"/>
    <property type="project" value="InterPro"/>
</dbReference>
<dbReference type="Gene3D" id="1.10.8.10">
    <property type="entry name" value="DNA helicase RuvA subunit, C-terminal domain"/>
    <property type="match status" value="1"/>
</dbReference>
<evidence type="ECO:0000259" key="7">
    <source>
        <dbReference type="SMART" id="SM00278"/>
    </source>
</evidence>
<evidence type="ECO:0000256" key="1">
    <source>
        <dbReference type="ARBA" id="ARBA00022490"/>
    </source>
</evidence>
<proteinExistence type="inferred from homology"/>
<dbReference type="InterPro" id="IPR036267">
    <property type="entry name" value="RuvA_C_sf"/>
</dbReference>
<dbReference type="InterPro" id="IPR012340">
    <property type="entry name" value="NA-bd_OB-fold"/>
</dbReference>
<dbReference type="HAMAP" id="MF_00031">
    <property type="entry name" value="DNA_HJ_migration_RuvA"/>
    <property type="match status" value="1"/>
</dbReference>
<dbReference type="EMBL" id="CP014525">
    <property type="protein sequence ID" value="AMW35040.1"/>
    <property type="molecule type" value="Genomic_DNA"/>
</dbReference>
<dbReference type="InterPro" id="IPR013849">
    <property type="entry name" value="DNA_helicase_Holl-junc_RuvA_I"/>
</dbReference>
<comment type="domain">
    <text evidence="6">Has three domains with a flexible linker between the domains II and III and assumes an 'L' shape. Domain III is highly mobile and contacts RuvB.</text>
</comment>
<dbReference type="Gene3D" id="2.40.50.140">
    <property type="entry name" value="Nucleic acid-binding proteins"/>
    <property type="match status" value="1"/>
</dbReference>
<keyword evidence="4 6" id="KW-0233">DNA recombination</keyword>
<keyword evidence="9" id="KW-1185">Reference proteome</keyword>
<dbReference type="InterPro" id="IPR010994">
    <property type="entry name" value="RuvA_2-like"/>
</dbReference>
<keyword evidence="3 6" id="KW-0238">DNA-binding</keyword>
<comment type="subcellular location">
    <subcellularLocation>
        <location evidence="6">Cytoplasm</location>
    </subcellularLocation>
</comment>
<dbReference type="STRING" id="1549855.AY555_07465"/>
<feature type="domain" description="Helix-hairpin-helix DNA-binding motif class 1" evidence="7">
    <location>
        <begin position="72"/>
        <end position="91"/>
    </location>
</feature>
<dbReference type="Proteomes" id="UP000076066">
    <property type="component" value="Chromosome"/>
</dbReference>
<dbReference type="GO" id="GO:0009378">
    <property type="term" value="F:four-way junction helicase activity"/>
    <property type="evidence" value="ECO:0007669"/>
    <property type="project" value="InterPro"/>
</dbReference>
<dbReference type="InterPro" id="IPR000085">
    <property type="entry name" value="RuvA"/>
</dbReference>
<dbReference type="RefSeq" id="WP_066135260.1">
    <property type="nucleotide sequence ID" value="NZ_CP014525.1"/>
</dbReference>
<dbReference type="GO" id="GO:0005737">
    <property type="term" value="C:cytoplasm"/>
    <property type="evidence" value="ECO:0007669"/>
    <property type="project" value="UniProtKB-SubCell"/>
</dbReference>
<comment type="function">
    <text evidence="6">The RuvA-RuvB-RuvC complex processes Holliday junction (HJ) DNA during genetic recombination and DNA repair, while the RuvA-RuvB complex plays an important role in the rescue of blocked DNA replication forks via replication fork reversal (RFR). RuvA specifically binds to HJ cruciform DNA, conferring on it an open structure. The RuvB hexamer acts as an ATP-dependent pump, pulling dsDNA into and through the RuvAB complex. HJ branch migration allows RuvC to scan DNA until it finds its consensus sequence, where it cleaves and resolves the cruciform DNA.</text>
</comment>
<keyword evidence="2 6" id="KW-0227">DNA damage</keyword>
<organism evidence="8 9">
    <name type="scientific">Haematospirillum jordaniae</name>
    <dbReference type="NCBI Taxonomy" id="1549855"/>
    <lineage>
        <taxon>Bacteria</taxon>
        <taxon>Pseudomonadati</taxon>
        <taxon>Pseudomonadota</taxon>
        <taxon>Alphaproteobacteria</taxon>
        <taxon>Rhodospirillales</taxon>
        <taxon>Novispirillaceae</taxon>
        <taxon>Haematospirillum</taxon>
    </lineage>
</organism>
<dbReference type="NCBIfam" id="TIGR00084">
    <property type="entry name" value="ruvA"/>
    <property type="match status" value="1"/>
</dbReference>
<dbReference type="Gene3D" id="1.10.150.20">
    <property type="entry name" value="5' to 3' exonuclease, C-terminal subdomain"/>
    <property type="match status" value="1"/>
</dbReference>
<dbReference type="SUPFAM" id="SSF47781">
    <property type="entry name" value="RuvA domain 2-like"/>
    <property type="match status" value="1"/>
</dbReference>
<dbReference type="Pfam" id="PF01330">
    <property type="entry name" value="RuvA_N"/>
    <property type="match status" value="1"/>
</dbReference>
<dbReference type="GO" id="GO:0000400">
    <property type="term" value="F:four-way junction DNA binding"/>
    <property type="evidence" value="ECO:0007669"/>
    <property type="project" value="UniProtKB-UniRule"/>
</dbReference>
<dbReference type="InterPro" id="IPR011114">
    <property type="entry name" value="RuvA_C"/>
</dbReference>
<dbReference type="SUPFAM" id="SSF46929">
    <property type="entry name" value="DNA helicase RuvA subunit, C-terminal domain"/>
    <property type="match status" value="1"/>
</dbReference>
<keyword evidence="5 6" id="KW-0234">DNA repair</keyword>
<keyword evidence="8" id="KW-0547">Nucleotide-binding</keyword>
<feature type="domain" description="Helix-hairpin-helix DNA-binding motif class 1" evidence="7">
    <location>
        <begin position="107"/>
        <end position="126"/>
    </location>
</feature>
<evidence type="ECO:0000256" key="6">
    <source>
        <dbReference type="HAMAP-Rule" id="MF_00031"/>
    </source>
</evidence>
<evidence type="ECO:0000313" key="8">
    <source>
        <dbReference type="EMBL" id="AMW35040.1"/>
    </source>
</evidence>
<sequence>MIAKLRGVVDSTGDDWVVVDVGGVGYLVFASTRTLSRVSVGEAAALIVETHVREDHIHLYGFSAEAERAFFRLLLTVQGVGAKVALAILSVGSPDDIARAIAAADRGMLTRATGVGPKLAGRIVAELKDKVVAFPVHTGGAGAEGVSRIGPVSVSPVAGACDVSGDAVSALVNLGYGRADAFAAVAVSARDLGENATVQGLLSASLRYLGRGLQA</sequence>
<feature type="region of interest" description="Domain III" evidence="6">
    <location>
        <begin position="166"/>
        <end position="215"/>
    </location>
</feature>
<dbReference type="SMART" id="SM00278">
    <property type="entry name" value="HhH1"/>
    <property type="match status" value="2"/>
</dbReference>
<dbReference type="Pfam" id="PF07499">
    <property type="entry name" value="RuvA_C"/>
    <property type="match status" value="1"/>
</dbReference>
<dbReference type="AlphaFoldDB" id="A0A143DET6"/>
<dbReference type="GO" id="GO:0006310">
    <property type="term" value="P:DNA recombination"/>
    <property type="evidence" value="ECO:0007669"/>
    <property type="project" value="UniProtKB-UniRule"/>
</dbReference>
<dbReference type="GO" id="GO:0009379">
    <property type="term" value="C:Holliday junction helicase complex"/>
    <property type="evidence" value="ECO:0007669"/>
    <property type="project" value="InterPro"/>
</dbReference>
<dbReference type="InterPro" id="IPR003583">
    <property type="entry name" value="Hlx-hairpin-Hlx_DNA-bd_motif"/>
</dbReference>
<comment type="subunit">
    <text evidence="6">Homotetramer. Forms an RuvA(8)-RuvB(12)-Holliday junction (HJ) complex. HJ DNA is sandwiched between 2 RuvA tetramers; dsDNA enters through RuvA and exits via RuvB. An RuvB hexamer assembles on each DNA strand where it exits the tetramer. Each RuvB hexamer is contacted by two RuvA subunits (via domain III) on 2 adjacent RuvB subunits; this complex drives branch migration. In the full resolvosome a probable DNA-RuvA(4)-RuvB(12)-RuvC(2) complex forms which resolves the HJ.</text>
</comment>